<dbReference type="STRING" id="1157490.EL26_01760"/>
<keyword evidence="2" id="KW-1185">Reference proteome</keyword>
<dbReference type="EMBL" id="JMIR01000002">
    <property type="protein sequence ID" value="KEO84761.1"/>
    <property type="molecule type" value="Genomic_DNA"/>
</dbReference>
<gene>
    <name evidence="1" type="ORF">EL26_01760</name>
</gene>
<dbReference type="OrthoDB" id="9802430at2"/>
<proteinExistence type="predicted"/>
<comment type="caution">
    <text evidence="1">The sequence shown here is derived from an EMBL/GenBank/DDBJ whole genome shotgun (WGS) entry which is preliminary data.</text>
</comment>
<evidence type="ECO:0000313" key="1">
    <source>
        <dbReference type="EMBL" id="KEO84761.1"/>
    </source>
</evidence>
<organism evidence="1 2">
    <name type="scientific">Tumebacillus flagellatus</name>
    <dbReference type="NCBI Taxonomy" id="1157490"/>
    <lineage>
        <taxon>Bacteria</taxon>
        <taxon>Bacillati</taxon>
        <taxon>Bacillota</taxon>
        <taxon>Bacilli</taxon>
        <taxon>Bacillales</taxon>
        <taxon>Alicyclobacillaceae</taxon>
        <taxon>Tumebacillus</taxon>
    </lineage>
</organism>
<sequence>MSFKDFLQSDLQNVFLNPDEFGETHKIDGAEVICIVDSDSLSSQPVHEGVYLAVVRLFVEKRLLKEKVPKKYAIGSRLNLDGQMYYVSNLANNVGMLEFTLEANES</sequence>
<reference evidence="1 2" key="1">
    <citation type="journal article" date="2013" name="Int. J. Syst. Evol. Microbiol.">
        <title>Tumebacillus flagellatus sp. nov., an alpha-amylase/pullulanase-producing bacterium isolated from cassava wastewater.</title>
        <authorList>
            <person name="Wang Q."/>
            <person name="Xie N."/>
            <person name="Qin Y."/>
            <person name="Shen N."/>
            <person name="Zhu J."/>
            <person name="Mi H."/>
            <person name="Huang R."/>
        </authorList>
    </citation>
    <scope>NUCLEOTIDE SEQUENCE [LARGE SCALE GENOMIC DNA]</scope>
    <source>
        <strain evidence="1 2">GST4</strain>
    </source>
</reference>
<evidence type="ECO:0000313" key="2">
    <source>
        <dbReference type="Proteomes" id="UP000027931"/>
    </source>
</evidence>
<dbReference type="Proteomes" id="UP000027931">
    <property type="component" value="Unassembled WGS sequence"/>
</dbReference>
<dbReference type="RefSeq" id="WP_038083830.1">
    <property type="nucleotide sequence ID" value="NZ_JMIR01000002.1"/>
</dbReference>
<protein>
    <submittedName>
        <fullName evidence="1">Uncharacterized protein</fullName>
    </submittedName>
</protein>
<name>A0A074LRJ9_9BACL</name>
<dbReference type="AlphaFoldDB" id="A0A074LRJ9"/>
<accession>A0A074LRJ9</accession>
<dbReference type="eggNOG" id="ENOG5033DB3">
    <property type="taxonomic scope" value="Bacteria"/>
</dbReference>